<keyword evidence="3" id="KW-1185">Reference proteome</keyword>
<dbReference type="EMBL" id="VUMY01000022">
    <property type="protein sequence ID" value="MST50534.1"/>
    <property type="molecule type" value="Genomic_DNA"/>
</dbReference>
<evidence type="ECO:0000313" key="3">
    <source>
        <dbReference type="Proteomes" id="UP000442535"/>
    </source>
</evidence>
<protein>
    <submittedName>
        <fullName evidence="2">Uncharacterized protein</fullName>
    </submittedName>
</protein>
<keyword evidence="1" id="KW-0732">Signal</keyword>
<dbReference type="RefSeq" id="WP_154546305.1">
    <property type="nucleotide sequence ID" value="NZ_VUMY01000022.1"/>
</dbReference>
<comment type="caution">
    <text evidence="2">The sequence shown here is derived from an EMBL/GenBank/DDBJ whole genome shotgun (WGS) entry which is preliminary data.</text>
</comment>
<accession>A0A7K0K511</accession>
<gene>
    <name evidence="2" type="ORF">FYJ63_09930</name>
</gene>
<feature type="chain" id="PRO_5029541943" evidence="1">
    <location>
        <begin position="24"/>
        <end position="219"/>
    </location>
</feature>
<organism evidence="2 3">
    <name type="scientific">Mobiluncus porci</name>
    <dbReference type="NCBI Taxonomy" id="2652278"/>
    <lineage>
        <taxon>Bacteria</taxon>
        <taxon>Bacillati</taxon>
        <taxon>Actinomycetota</taxon>
        <taxon>Actinomycetes</taxon>
        <taxon>Actinomycetales</taxon>
        <taxon>Actinomycetaceae</taxon>
        <taxon>Mobiluncus</taxon>
    </lineage>
</organism>
<reference evidence="2 3" key="1">
    <citation type="submission" date="2019-08" db="EMBL/GenBank/DDBJ databases">
        <title>In-depth cultivation of the pig gut microbiome towards novel bacterial diversity and tailored functional studies.</title>
        <authorList>
            <person name="Wylensek D."/>
            <person name="Hitch T.C.A."/>
            <person name="Clavel T."/>
        </authorList>
    </citation>
    <scope>NUCLEOTIDE SEQUENCE [LARGE SCALE GENOMIC DNA]</scope>
    <source>
        <strain evidence="2 3">RF-GAM-744-WT-7</strain>
    </source>
</reference>
<dbReference type="AlphaFoldDB" id="A0A7K0K511"/>
<dbReference type="Proteomes" id="UP000442535">
    <property type="component" value="Unassembled WGS sequence"/>
</dbReference>
<proteinExistence type="predicted"/>
<name>A0A7K0K511_9ACTO</name>
<evidence type="ECO:0000313" key="2">
    <source>
        <dbReference type="EMBL" id="MST50534.1"/>
    </source>
</evidence>
<feature type="signal peptide" evidence="1">
    <location>
        <begin position="1"/>
        <end position="23"/>
    </location>
</feature>
<sequence length="219" mass="23260">MKIKVAILVTGLLLSLSTIPANASTFSIPDTGHGSFIVTNETTGKSVKIPLDVSSHTSTPTDQSGRITGHATVRISAKTLVDIGAITKQEAEHLSATRSSSGSASNTVYPVTANVGMEWTLYGSGSSQTVKISRVFGSFTKSYPTSIYNISLVARQGMNGVVLSKSPTSASFSYQTGWTPVKLVRGSWDPYALLRAKIAPDGMGSNDISVTYFPFFKLR</sequence>
<evidence type="ECO:0000256" key="1">
    <source>
        <dbReference type="SAM" id="SignalP"/>
    </source>
</evidence>